<sequence length="370" mass="40137">MNTSTPTTPRIRVGLVGIGNWAKHGHVRVLQLLPQYEIRAIYSQREAAASEAAAQYGIRHVVGSLEELVNHPEVDLVVVLTTAPQHEVAVRAAIAAKKDVYCEWPLTPSTATSQELLRLAEAAGVRTIVGLQRRLAPHNRYLRDLLQSGYVGKPRSVRMHVSMNYFQALRPNALRWTAPAENFSSVIAIYAGHFLDMLLTATGWPHQVSGLLVNQFPLVTIRETGEELESEAPDQLVLSGMLGENAVLSVHIEGGKRNGSGVQIDITGDAGDLRISNRSAFGDIGDDYVIEGAHGDNLPLQVLPVPEGYDPLKSTELPSAVLELAYLYAAYADDIKNGTHSAGTFADAVQMHQLLDAALLSHIAREQIAG</sequence>
<accession>A0ACD2U172</accession>
<proteinExistence type="predicted"/>
<gene>
    <name evidence="1" type="ORF">SAMN04488483_0863</name>
</gene>
<comment type="caution">
    <text evidence="1">The sequence shown here is derived from an EMBL/GenBank/DDBJ whole genome shotgun (WGS) entry which is preliminary data.</text>
</comment>
<dbReference type="Proteomes" id="UP001158048">
    <property type="component" value="Unassembled WGS sequence"/>
</dbReference>
<keyword evidence="2" id="KW-1185">Reference proteome</keyword>
<reference evidence="1" key="1">
    <citation type="submission" date="2017-05" db="EMBL/GenBank/DDBJ databases">
        <authorList>
            <person name="Varghese N."/>
            <person name="Submissions S."/>
        </authorList>
    </citation>
    <scope>NUCLEOTIDE SEQUENCE</scope>
    <source>
        <strain evidence="1">LMG 28168</strain>
    </source>
</reference>
<evidence type="ECO:0000313" key="2">
    <source>
        <dbReference type="Proteomes" id="UP001158048"/>
    </source>
</evidence>
<name>A0ACD2U172_9PSED</name>
<protein>
    <submittedName>
        <fullName evidence="1">Predicted dehydrogenase</fullName>
    </submittedName>
</protein>
<evidence type="ECO:0000313" key="1">
    <source>
        <dbReference type="EMBL" id="SMQ23239.1"/>
    </source>
</evidence>
<organism evidence="1 2">
    <name type="scientific">Pseudomonas helmanticensis</name>
    <dbReference type="NCBI Taxonomy" id="1471381"/>
    <lineage>
        <taxon>Bacteria</taxon>
        <taxon>Pseudomonadati</taxon>
        <taxon>Pseudomonadota</taxon>
        <taxon>Gammaproteobacteria</taxon>
        <taxon>Pseudomonadales</taxon>
        <taxon>Pseudomonadaceae</taxon>
        <taxon>Pseudomonas</taxon>
    </lineage>
</organism>
<dbReference type="EMBL" id="FXUY01000001">
    <property type="protein sequence ID" value="SMQ23239.1"/>
    <property type="molecule type" value="Genomic_DNA"/>
</dbReference>